<proteinExistence type="predicted"/>
<organism evidence="5">
    <name type="scientific">Guarapuava tymovirus-like 1</name>
    <dbReference type="NCBI Taxonomy" id="2487752"/>
    <lineage>
        <taxon>Viruses</taxon>
        <taxon>Riboviria</taxon>
        <taxon>Orthornavirae</taxon>
        <taxon>Kitrinoviricota</taxon>
        <taxon>Alsuviricetes</taxon>
        <taxon>Tymovirales</taxon>
    </lineage>
</organism>
<dbReference type="Pfam" id="PF00983">
    <property type="entry name" value="Tymo_coat"/>
    <property type="match status" value="1"/>
</dbReference>
<accession>A0A3G4YIQ0</accession>
<protein>
    <submittedName>
        <fullName evidence="5">Capsid protein</fullName>
    </submittedName>
</protein>
<sequence length="279" mass="30052">MALPAIFGIAETLLELTEASALLEPAVSAVASLAGNPSPKASDPEEPATNTVLPADAPADQPQTMAEERPPSAPTRSNFRQEYQPPAILGRQAIAYDPRQRVPAPSFLGHGPTTLLPFSFNIGQLKVPSGSWDTSLVISSSVKALPELVKLMEPWRFAKVRSLEATCLPTFWAEYLSFQIDAAWTTDAQSNFSKVDDMISHLGHTRIVFAGGVTQVTNTSIPAPLGQLNSVLKDSASYNDTPKVHIILTGRKKDDKHDEVVVADVIIRGVLEVGDISLY</sequence>
<evidence type="ECO:0000256" key="2">
    <source>
        <dbReference type="ARBA" id="ARBA00022844"/>
    </source>
</evidence>
<evidence type="ECO:0000313" key="5">
    <source>
        <dbReference type="EMBL" id="AYV61004.1"/>
    </source>
</evidence>
<dbReference type="SUPFAM" id="SSF88633">
    <property type="entry name" value="Positive stranded ssRNA viruses"/>
    <property type="match status" value="1"/>
</dbReference>
<dbReference type="InterPro" id="IPR029053">
    <property type="entry name" value="Viral_coat"/>
</dbReference>
<keyword evidence="2" id="KW-0946">Virion</keyword>
<dbReference type="GO" id="GO:0005198">
    <property type="term" value="F:structural molecule activity"/>
    <property type="evidence" value="ECO:0007669"/>
    <property type="project" value="InterPro"/>
</dbReference>
<comment type="subcellular location">
    <subcellularLocation>
        <location evidence="1">Virion</location>
    </subcellularLocation>
</comment>
<feature type="region of interest" description="Disordered" evidence="3">
    <location>
        <begin position="33"/>
        <end position="78"/>
    </location>
</feature>
<dbReference type="GO" id="GO:0019028">
    <property type="term" value="C:viral capsid"/>
    <property type="evidence" value="ECO:0007669"/>
    <property type="project" value="InterPro"/>
</dbReference>
<dbReference type="Gene3D" id="2.60.120.20">
    <property type="match status" value="1"/>
</dbReference>
<name>A0A3G4YIQ0_9VIRU</name>
<reference evidence="5" key="1">
    <citation type="journal article" date="2018" name="Sci. Rep.">
        <title>Viral diversity of Rhipicephalus microplus parasitizing cattle in southern Brazil.</title>
        <authorList>
            <person name="Souza W.M."/>
            <person name="Fumagalli M.J."/>
            <person name="Torres Carrasco A.O."/>
            <person name="Romeiro M.F."/>
            <person name="Modha S."/>
            <person name="Seki M.C."/>
            <person name="Gheller J.M."/>
            <person name="Daffre S."/>
            <person name="Nunes M.R."/>
            <person name="Murcia P.R."/>
            <person name="Acrani G.O."/>
            <person name="Figueiredo L.T."/>
        </authorList>
    </citation>
    <scope>NUCLEOTIDE SEQUENCE</scope>
    <source>
        <strain evidence="5">GTV-like1_100</strain>
    </source>
</reference>
<evidence type="ECO:0000259" key="4">
    <source>
        <dbReference type="Pfam" id="PF00983"/>
    </source>
</evidence>
<evidence type="ECO:0000256" key="3">
    <source>
        <dbReference type="SAM" id="MobiDB-lite"/>
    </source>
</evidence>
<dbReference type="InterPro" id="IPR000574">
    <property type="entry name" value="Tymo_coat"/>
</dbReference>
<dbReference type="EMBL" id="MH155882">
    <property type="protein sequence ID" value="AYV61004.1"/>
    <property type="molecule type" value="Genomic_RNA"/>
</dbReference>
<feature type="domain" description="Tymovirus coat protein" evidence="4">
    <location>
        <begin position="103"/>
        <end position="273"/>
    </location>
</feature>
<evidence type="ECO:0000256" key="1">
    <source>
        <dbReference type="ARBA" id="ARBA00004328"/>
    </source>
</evidence>